<name>A0A1H0N4H3_9HYPH</name>
<dbReference type="Pfam" id="PF18431">
    <property type="entry name" value="RNAse_A_bac"/>
    <property type="match status" value="1"/>
</dbReference>
<keyword evidence="3" id="KW-1185">Reference proteome</keyword>
<proteinExistence type="predicted"/>
<evidence type="ECO:0000313" key="2">
    <source>
        <dbReference type="EMBL" id="SDO87511.1"/>
    </source>
</evidence>
<dbReference type="Proteomes" id="UP000198793">
    <property type="component" value="Unassembled WGS sequence"/>
</dbReference>
<protein>
    <recommendedName>
        <fullName evidence="1">Bacterial CdiA-CT RNAse A domain-containing protein</fullName>
    </recommendedName>
</protein>
<dbReference type="STRING" id="1166073.SAMN05192530_11723"/>
<sequence>MSGRVIDSEADGEAAVTLAVSPEQLAAVLDGETLQPGATLGNRLIGGLRLLGCAGEAGLASGLALVPEPTLLTKAASVGVGLHAADQCTTGGRQLWTGRDERSLTERASSGLARRLGANPATAETIGLATDFMVPIGGAALAGAVRVAAVNSGRLSLRQHEARAWAKGGPGGHTIRLHIGQSETALRQRIAETAGPTGRPRFISSFSTFQVAETEISRVLQVNRSAIEAWSRTARQGISRSFELDAGQILGHGVVREGGEYMAMSRLRVVIKKESFRGMPHYILTAYPIL</sequence>
<gene>
    <name evidence="2" type="ORF">SAMN05192530_11723</name>
</gene>
<dbReference type="AlphaFoldDB" id="A0A1H0N4H3"/>
<organism evidence="2 3">
    <name type="scientific">Aureimonas jatrophae</name>
    <dbReference type="NCBI Taxonomy" id="1166073"/>
    <lineage>
        <taxon>Bacteria</taxon>
        <taxon>Pseudomonadati</taxon>
        <taxon>Pseudomonadota</taxon>
        <taxon>Alphaproteobacteria</taxon>
        <taxon>Hyphomicrobiales</taxon>
        <taxon>Aurantimonadaceae</taxon>
        <taxon>Aureimonas</taxon>
    </lineage>
</organism>
<dbReference type="InterPro" id="IPR041436">
    <property type="entry name" value="RNAse_A_bac"/>
</dbReference>
<evidence type="ECO:0000259" key="1">
    <source>
        <dbReference type="Pfam" id="PF18431"/>
    </source>
</evidence>
<dbReference type="EMBL" id="FNIT01000017">
    <property type="protein sequence ID" value="SDO87511.1"/>
    <property type="molecule type" value="Genomic_DNA"/>
</dbReference>
<reference evidence="2 3" key="1">
    <citation type="submission" date="2016-10" db="EMBL/GenBank/DDBJ databases">
        <authorList>
            <person name="de Groot N.N."/>
        </authorList>
    </citation>
    <scope>NUCLEOTIDE SEQUENCE [LARGE SCALE GENOMIC DNA]</scope>
    <source>
        <strain evidence="3">L7-484,KACC 16230,DSM 25025</strain>
    </source>
</reference>
<evidence type="ECO:0000313" key="3">
    <source>
        <dbReference type="Proteomes" id="UP000198793"/>
    </source>
</evidence>
<accession>A0A1H0N4H3</accession>
<dbReference type="OrthoDB" id="8410182at2"/>
<dbReference type="RefSeq" id="WP_090677107.1">
    <property type="nucleotide sequence ID" value="NZ_FNIT01000017.1"/>
</dbReference>
<dbReference type="CDD" id="cd20684">
    <property type="entry name" value="CdiA-CT_Yk_RNaseA-like"/>
    <property type="match status" value="1"/>
</dbReference>
<feature type="domain" description="Bacterial CdiA-CT RNAse A" evidence="1">
    <location>
        <begin position="172"/>
        <end position="288"/>
    </location>
</feature>